<dbReference type="OrthoDB" id="9785497at2"/>
<protein>
    <recommendedName>
        <fullName evidence="6">Peptide methionine sulfoxide reductase MsrB</fullName>
        <ecNumber evidence="6">1.8.4.12</ecNumber>
    </recommendedName>
    <alternativeName>
        <fullName evidence="6">Peptide-methionine (R)-S-oxide reductase</fullName>
    </alternativeName>
</protein>
<dbReference type="GO" id="GO:0033743">
    <property type="term" value="F:peptide-methionine (R)-S-oxide reductase activity"/>
    <property type="evidence" value="ECO:0007669"/>
    <property type="project" value="UniProtKB-UniRule"/>
</dbReference>
<comment type="catalytic activity">
    <reaction evidence="5 6">
        <text>L-methionyl-[protein] + [thioredoxin]-disulfide + H2O = L-methionyl-(R)-S-oxide-[protein] + [thioredoxin]-dithiol</text>
        <dbReference type="Rhea" id="RHEA:24164"/>
        <dbReference type="Rhea" id="RHEA-COMP:10698"/>
        <dbReference type="Rhea" id="RHEA-COMP:10700"/>
        <dbReference type="Rhea" id="RHEA-COMP:12313"/>
        <dbReference type="Rhea" id="RHEA-COMP:12314"/>
        <dbReference type="ChEBI" id="CHEBI:15377"/>
        <dbReference type="ChEBI" id="CHEBI:16044"/>
        <dbReference type="ChEBI" id="CHEBI:29950"/>
        <dbReference type="ChEBI" id="CHEBI:45764"/>
        <dbReference type="ChEBI" id="CHEBI:50058"/>
        <dbReference type="EC" id="1.8.4.12"/>
    </reaction>
</comment>
<evidence type="ECO:0000313" key="8">
    <source>
        <dbReference type="EMBL" id="ODA66878.1"/>
    </source>
</evidence>
<feature type="binding site" evidence="6">
    <location>
        <position position="110"/>
    </location>
    <ligand>
        <name>Zn(2+)</name>
        <dbReference type="ChEBI" id="CHEBI:29105"/>
    </ligand>
</feature>
<dbReference type="SUPFAM" id="SSF51316">
    <property type="entry name" value="Mss4-like"/>
    <property type="match status" value="1"/>
</dbReference>
<dbReference type="InterPro" id="IPR028427">
    <property type="entry name" value="Met_Sox_Rdtase_MsrB"/>
</dbReference>
<evidence type="ECO:0000256" key="5">
    <source>
        <dbReference type="ARBA" id="ARBA00048488"/>
    </source>
</evidence>
<evidence type="ECO:0000313" key="9">
    <source>
        <dbReference type="Proteomes" id="UP000095087"/>
    </source>
</evidence>
<dbReference type="PATRIC" id="fig|1177755.3.peg.2185"/>
<accession>A0A1E2RXQ0</accession>
<reference evidence="8 9" key="1">
    <citation type="submission" date="2016-07" db="EMBL/GenBank/DDBJ databases">
        <title>Draft genome sequence of Methyloligella halotolerans C2T (VKM B-2706T=CCUG 61687T=DSM 25045T), a halotolerant polyhydroxybutyrate accumulating methylotroph.</title>
        <authorList>
            <person name="Vasilenko O.V."/>
            <person name="Doronina N.V."/>
            <person name="Poroshina M.N."/>
            <person name="Tarlachkov S.V."/>
            <person name="Trotsenko Y.A."/>
        </authorList>
    </citation>
    <scope>NUCLEOTIDE SEQUENCE [LARGE SCALE GENOMIC DNA]</scope>
    <source>
        <strain evidence="8 9">VKM B-2706</strain>
    </source>
</reference>
<evidence type="ECO:0000259" key="7">
    <source>
        <dbReference type="PROSITE" id="PS51790"/>
    </source>
</evidence>
<keyword evidence="2 6" id="KW-0479">Metal-binding</keyword>
<dbReference type="PANTHER" id="PTHR10173:SF52">
    <property type="entry name" value="METHIONINE-R-SULFOXIDE REDUCTASE B1"/>
    <property type="match status" value="1"/>
</dbReference>
<dbReference type="NCBIfam" id="TIGR00357">
    <property type="entry name" value="peptide-methionine (R)-S-oxide reductase MsrB"/>
    <property type="match status" value="1"/>
</dbReference>
<gene>
    <name evidence="6" type="primary">msrB</name>
    <name evidence="8" type="ORF">A7A08_02175</name>
</gene>
<dbReference type="AlphaFoldDB" id="A0A1E2RXQ0"/>
<dbReference type="InterPro" id="IPR011057">
    <property type="entry name" value="Mss4-like_sf"/>
</dbReference>
<dbReference type="HAMAP" id="MF_01400">
    <property type="entry name" value="MsrB"/>
    <property type="match status" value="1"/>
</dbReference>
<keyword evidence="4 6" id="KW-0560">Oxidoreductase</keyword>
<dbReference type="Proteomes" id="UP000095087">
    <property type="component" value="Unassembled WGS sequence"/>
</dbReference>
<dbReference type="FunFam" id="2.170.150.20:FF:000001">
    <property type="entry name" value="Peptide methionine sulfoxide reductase MsrB"/>
    <property type="match status" value="1"/>
</dbReference>
<feature type="binding site" evidence="6">
    <location>
        <position position="107"/>
    </location>
    <ligand>
        <name>Zn(2+)</name>
        <dbReference type="ChEBI" id="CHEBI:29105"/>
    </ligand>
</feature>
<dbReference type="Pfam" id="PF01641">
    <property type="entry name" value="SelR"/>
    <property type="match status" value="1"/>
</dbReference>
<name>A0A1E2RXQ0_9HYPH</name>
<comment type="cofactor">
    <cofactor evidence="6">
        <name>Zn(2+)</name>
        <dbReference type="ChEBI" id="CHEBI:29105"/>
    </cofactor>
    <text evidence="6">Binds 1 zinc ion per subunit. The zinc ion is important for the structural integrity of the protein.</text>
</comment>
<dbReference type="PANTHER" id="PTHR10173">
    <property type="entry name" value="METHIONINE SULFOXIDE REDUCTASE"/>
    <property type="match status" value="1"/>
</dbReference>
<dbReference type="PROSITE" id="PS51790">
    <property type="entry name" value="MSRB"/>
    <property type="match status" value="1"/>
</dbReference>
<evidence type="ECO:0000256" key="4">
    <source>
        <dbReference type="ARBA" id="ARBA00023002"/>
    </source>
</evidence>
<sequence length="141" mass="15608">MFLAHNSWDTSHAENRQREGWLARQAESGGYHVTQEQGTEPAFSHAYYEEKRDGMYHCVCCDAPLFSSDAKFESGTGWPSFTDPAVAANVTTHEDISHGMRRVEVRCANCDAHLGHVFPDGPGPEGLRYCINGCALDFDPA</sequence>
<keyword evidence="9" id="KW-1185">Reference proteome</keyword>
<dbReference type="EC" id="1.8.4.12" evidence="6"/>
<feature type="domain" description="MsrB" evidence="7">
    <location>
        <begin position="19"/>
        <end position="141"/>
    </location>
</feature>
<comment type="similarity">
    <text evidence="1 6">Belongs to the MsrB Met sulfoxide reductase family.</text>
</comment>
<dbReference type="GO" id="GO:0008270">
    <property type="term" value="F:zinc ion binding"/>
    <property type="evidence" value="ECO:0007669"/>
    <property type="project" value="UniProtKB-UniRule"/>
</dbReference>
<feature type="active site" description="Nucleophile" evidence="6">
    <location>
        <position position="130"/>
    </location>
</feature>
<organism evidence="8 9">
    <name type="scientific">Methyloligella halotolerans</name>
    <dbReference type="NCBI Taxonomy" id="1177755"/>
    <lineage>
        <taxon>Bacteria</taxon>
        <taxon>Pseudomonadati</taxon>
        <taxon>Pseudomonadota</taxon>
        <taxon>Alphaproteobacteria</taxon>
        <taxon>Hyphomicrobiales</taxon>
        <taxon>Hyphomicrobiaceae</taxon>
        <taxon>Methyloligella</taxon>
    </lineage>
</organism>
<dbReference type="Gene3D" id="2.170.150.20">
    <property type="entry name" value="Peptide methionine sulfoxide reductase"/>
    <property type="match status" value="1"/>
</dbReference>
<comment type="caution">
    <text evidence="8">The sequence shown here is derived from an EMBL/GenBank/DDBJ whole genome shotgun (WGS) entry which is preliminary data.</text>
</comment>
<dbReference type="GO" id="GO:0006979">
    <property type="term" value="P:response to oxidative stress"/>
    <property type="evidence" value="ECO:0007669"/>
    <property type="project" value="InterPro"/>
</dbReference>
<dbReference type="EMBL" id="MASI01000005">
    <property type="protein sequence ID" value="ODA66878.1"/>
    <property type="molecule type" value="Genomic_DNA"/>
</dbReference>
<keyword evidence="3 6" id="KW-0862">Zinc</keyword>
<dbReference type="GO" id="GO:0005737">
    <property type="term" value="C:cytoplasm"/>
    <property type="evidence" value="ECO:0007669"/>
    <property type="project" value="TreeGrafter"/>
</dbReference>
<proteinExistence type="inferred from homology"/>
<dbReference type="GO" id="GO:0030091">
    <property type="term" value="P:protein repair"/>
    <property type="evidence" value="ECO:0007669"/>
    <property type="project" value="InterPro"/>
</dbReference>
<evidence type="ECO:0000256" key="1">
    <source>
        <dbReference type="ARBA" id="ARBA00007174"/>
    </source>
</evidence>
<dbReference type="STRING" id="1177755.A7A08_02175"/>
<dbReference type="RefSeq" id="WP_083226665.1">
    <property type="nucleotide sequence ID" value="NZ_MASI01000005.1"/>
</dbReference>
<evidence type="ECO:0000256" key="2">
    <source>
        <dbReference type="ARBA" id="ARBA00022723"/>
    </source>
</evidence>
<evidence type="ECO:0000256" key="6">
    <source>
        <dbReference type="HAMAP-Rule" id="MF_01400"/>
    </source>
</evidence>
<evidence type="ECO:0000256" key="3">
    <source>
        <dbReference type="ARBA" id="ARBA00022833"/>
    </source>
</evidence>
<dbReference type="InterPro" id="IPR002579">
    <property type="entry name" value="Met_Sox_Rdtase_MsrB_dom"/>
</dbReference>
<feature type="binding site" evidence="6">
    <location>
        <position position="61"/>
    </location>
    <ligand>
        <name>Zn(2+)</name>
        <dbReference type="ChEBI" id="CHEBI:29105"/>
    </ligand>
</feature>
<feature type="binding site" evidence="6">
    <location>
        <position position="58"/>
    </location>
    <ligand>
        <name>Zn(2+)</name>
        <dbReference type="ChEBI" id="CHEBI:29105"/>
    </ligand>
</feature>